<keyword evidence="3" id="KW-1185">Reference proteome</keyword>
<name>A0ABW8NA11_9MICC</name>
<dbReference type="EMBL" id="JBIYEW010000003">
    <property type="protein sequence ID" value="MFK4640435.1"/>
    <property type="molecule type" value="Genomic_DNA"/>
</dbReference>
<organism evidence="2 3">
    <name type="scientific">Paenarthrobacter histidinolovorans</name>
    <dbReference type="NCBI Taxonomy" id="43664"/>
    <lineage>
        <taxon>Bacteria</taxon>
        <taxon>Bacillati</taxon>
        <taxon>Actinomycetota</taxon>
        <taxon>Actinomycetes</taxon>
        <taxon>Micrococcales</taxon>
        <taxon>Micrococcaceae</taxon>
        <taxon>Paenarthrobacter</taxon>
    </lineage>
</organism>
<protein>
    <recommendedName>
        <fullName evidence="1">DUF3806 domain-containing protein</fullName>
    </recommendedName>
</protein>
<dbReference type="Pfam" id="PF12713">
    <property type="entry name" value="DUF3806"/>
    <property type="match status" value="1"/>
</dbReference>
<dbReference type="InterPro" id="IPR024266">
    <property type="entry name" value="DUF3806"/>
</dbReference>
<evidence type="ECO:0000259" key="1">
    <source>
        <dbReference type="Pfam" id="PF12713"/>
    </source>
</evidence>
<gene>
    <name evidence="2" type="ORF">ABIA52_003324</name>
</gene>
<evidence type="ECO:0000313" key="3">
    <source>
        <dbReference type="Proteomes" id="UP001620520"/>
    </source>
</evidence>
<reference evidence="2 3" key="1">
    <citation type="submission" date="2024-10" db="EMBL/GenBank/DDBJ databases">
        <title>Novel secondary metabolite-producing bacteria for plant disease control.</title>
        <authorList>
            <person name="Chevrette M."/>
        </authorList>
    </citation>
    <scope>NUCLEOTIDE SEQUENCE [LARGE SCALE GENOMIC DNA]</scope>
    <source>
        <strain evidence="2 3">J30 TE3557</strain>
    </source>
</reference>
<sequence>MGFFRKRTAAIPIEDVERPVYSELSDEHKAFLANHIKLADQAEVNLEDPRSVGDFYELVYATWQTSPEGTHAELQEPYCNAAGVAYGELLVRTTPLRWVIAEDSLGREMALHAGQNNMLVYPLNAVEKRWALGEDGDFIPVLAGAVYKQFGGRG</sequence>
<comment type="caution">
    <text evidence="2">The sequence shown here is derived from an EMBL/GenBank/DDBJ whole genome shotgun (WGS) entry which is preliminary data.</text>
</comment>
<dbReference type="Proteomes" id="UP001620520">
    <property type="component" value="Unassembled WGS sequence"/>
</dbReference>
<feature type="domain" description="DUF3806" evidence="1">
    <location>
        <begin position="79"/>
        <end position="138"/>
    </location>
</feature>
<dbReference type="RefSeq" id="WP_404595097.1">
    <property type="nucleotide sequence ID" value="NZ_JBIYEW010000003.1"/>
</dbReference>
<proteinExistence type="predicted"/>
<evidence type="ECO:0000313" key="2">
    <source>
        <dbReference type="EMBL" id="MFK4640435.1"/>
    </source>
</evidence>
<accession>A0ABW8NA11</accession>